<dbReference type="PANTHER" id="PTHR37610:SF97">
    <property type="entry name" value="RETROTRANSPOSON GAG DOMAIN-CONTAINING PROTEIN"/>
    <property type="match status" value="1"/>
</dbReference>
<evidence type="ECO:0000313" key="3">
    <source>
        <dbReference type="Proteomes" id="UP000436088"/>
    </source>
</evidence>
<evidence type="ECO:0000259" key="1">
    <source>
        <dbReference type="Pfam" id="PF14244"/>
    </source>
</evidence>
<sequence>MMLALSSKNKLGFINGSIQAPDSSMVNQFNAWTRANNLVNSWLLNSVSKDIAASLLYHTTAVEMWKDLVDRFQQSNEP</sequence>
<dbReference type="Proteomes" id="UP000436088">
    <property type="component" value="Unassembled WGS sequence"/>
</dbReference>
<evidence type="ECO:0000313" key="2">
    <source>
        <dbReference type="EMBL" id="KAE8711004.1"/>
    </source>
</evidence>
<proteinExistence type="predicted"/>
<feature type="domain" description="Retrotransposon Copia-like N-terminal" evidence="1">
    <location>
        <begin position="1"/>
        <end position="22"/>
    </location>
</feature>
<dbReference type="PANTHER" id="PTHR37610">
    <property type="entry name" value="CCHC-TYPE DOMAIN-CONTAINING PROTEIN"/>
    <property type="match status" value="1"/>
</dbReference>
<dbReference type="AlphaFoldDB" id="A0A6A3B1S4"/>
<organism evidence="2 3">
    <name type="scientific">Hibiscus syriacus</name>
    <name type="common">Rose of Sharon</name>
    <dbReference type="NCBI Taxonomy" id="106335"/>
    <lineage>
        <taxon>Eukaryota</taxon>
        <taxon>Viridiplantae</taxon>
        <taxon>Streptophyta</taxon>
        <taxon>Embryophyta</taxon>
        <taxon>Tracheophyta</taxon>
        <taxon>Spermatophyta</taxon>
        <taxon>Magnoliopsida</taxon>
        <taxon>eudicotyledons</taxon>
        <taxon>Gunneridae</taxon>
        <taxon>Pentapetalae</taxon>
        <taxon>rosids</taxon>
        <taxon>malvids</taxon>
        <taxon>Malvales</taxon>
        <taxon>Malvaceae</taxon>
        <taxon>Malvoideae</taxon>
        <taxon>Hibiscus</taxon>
    </lineage>
</organism>
<accession>A0A6A3B1S4</accession>
<protein>
    <recommendedName>
        <fullName evidence="1">Retrotransposon Copia-like N-terminal domain-containing protein</fullName>
    </recommendedName>
</protein>
<gene>
    <name evidence="2" type="ORF">F3Y22_tig00110307pilonHSYRG00082</name>
</gene>
<dbReference type="InterPro" id="IPR029472">
    <property type="entry name" value="Copia-like_N"/>
</dbReference>
<comment type="caution">
    <text evidence="2">The sequence shown here is derived from an EMBL/GenBank/DDBJ whole genome shotgun (WGS) entry which is preliminary data.</text>
</comment>
<dbReference type="EMBL" id="VEPZ02000923">
    <property type="protein sequence ID" value="KAE8711004.1"/>
    <property type="molecule type" value="Genomic_DNA"/>
</dbReference>
<keyword evidence="3" id="KW-1185">Reference proteome</keyword>
<name>A0A6A3B1S4_HIBSY</name>
<dbReference type="Pfam" id="PF14244">
    <property type="entry name" value="Retrotran_gag_3"/>
    <property type="match status" value="1"/>
</dbReference>
<reference evidence="2" key="1">
    <citation type="submission" date="2019-09" db="EMBL/GenBank/DDBJ databases">
        <title>Draft genome information of white flower Hibiscus syriacus.</title>
        <authorList>
            <person name="Kim Y.-M."/>
        </authorList>
    </citation>
    <scope>NUCLEOTIDE SEQUENCE [LARGE SCALE GENOMIC DNA]</scope>
    <source>
        <strain evidence="2">YM2019G1</strain>
    </source>
</reference>